<accession>A0AAW4IT98</accession>
<dbReference type="RefSeq" id="WP_207970337.1">
    <property type="nucleotide sequence ID" value="NZ_JAGBKN010000044.1"/>
</dbReference>
<organism evidence="1 2">
    <name type="scientific">Psychrobacter halodurans</name>
    <dbReference type="NCBI Taxonomy" id="2818439"/>
    <lineage>
        <taxon>Bacteria</taxon>
        <taxon>Pseudomonadati</taxon>
        <taxon>Pseudomonadota</taxon>
        <taxon>Gammaproteobacteria</taxon>
        <taxon>Moraxellales</taxon>
        <taxon>Moraxellaceae</taxon>
        <taxon>Psychrobacter</taxon>
    </lineage>
</organism>
<protein>
    <submittedName>
        <fullName evidence="1">Uncharacterized protein</fullName>
    </submittedName>
</protein>
<reference evidence="1 2" key="1">
    <citation type="submission" date="2021-03" db="EMBL/GenBank/DDBJ databases">
        <authorList>
            <person name="Shang D.-D."/>
            <person name="Du Z.-J."/>
            <person name="Chen G.-J."/>
        </authorList>
    </citation>
    <scope>NUCLEOTIDE SEQUENCE [LARGE SCALE GENOMIC DNA]</scope>
    <source>
        <strain evidence="1 2">F2608</strain>
    </source>
</reference>
<dbReference type="EMBL" id="JAGBKN010000044">
    <property type="protein sequence ID" value="MBO1517991.1"/>
    <property type="molecule type" value="Genomic_DNA"/>
</dbReference>
<evidence type="ECO:0000313" key="1">
    <source>
        <dbReference type="EMBL" id="MBO1517991.1"/>
    </source>
</evidence>
<sequence>MLSLQAQRDKARCSNEQLRALTHDIVRLFGEWQLNFGNKAKAADYPVQKALLWAKVVLHLQPSAERWQQAKERSILEEWPPSSARDLLALADQDASGYPDMREAYLSAASKRYAHAVVYETARRVGFWDIKSRAEAITYQRWQQIYPKVCSEHANGASFTLPKTQRVTHQHMPMRDDSPFAATVNAFLEGFSRCDMQ</sequence>
<gene>
    <name evidence="1" type="ORF">J3491_11700</name>
</gene>
<comment type="caution">
    <text evidence="1">The sequence shown here is derived from an EMBL/GenBank/DDBJ whole genome shotgun (WGS) entry which is preliminary data.</text>
</comment>
<name>A0AAW4IT98_9GAMM</name>
<dbReference type="Proteomes" id="UP000664161">
    <property type="component" value="Unassembled WGS sequence"/>
</dbReference>
<proteinExistence type="predicted"/>
<evidence type="ECO:0000313" key="2">
    <source>
        <dbReference type="Proteomes" id="UP000664161"/>
    </source>
</evidence>
<keyword evidence="2" id="KW-1185">Reference proteome</keyword>
<dbReference type="AlphaFoldDB" id="A0AAW4IT98"/>